<dbReference type="EC" id="2.8.1.7" evidence="4"/>
<evidence type="ECO:0000256" key="8">
    <source>
        <dbReference type="ARBA" id="ARBA00050776"/>
    </source>
</evidence>
<comment type="catalytic activity">
    <reaction evidence="8">
        <text>(sulfur carrier)-H + L-cysteine = (sulfur carrier)-SH + L-alanine</text>
        <dbReference type="Rhea" id="RHEA:43892"/>
        <dbReference type="Rhea" id="RHEA-COMP:14737"/>
        <dbReference type="Rhea" id="RHEA-COMP:14739"/>
        <dbReference type="ChEBI" id="CHEBI:29917"/>
        <dbReference type="ChEBI" id="CHEBI:35235"/>
        <dbReference type="ChEBI" id="CHEBI:57972"/>
        <dbReference type="ChEBI" id="CHEBI:64428"/>
        <dbReference type="EC" id="2.8.1.7"/>
    </reaction>
</comment>
<dbReference type="NCBIfam" id="TIGR01979">
    <property type="entry name" value="sufS"/>
    <property type="match status" value="1"/>
</dbReference>
<evidence type="ECO:0000256" key="2">
    <source>
        <dbReference type="ARBA" id="ARBA00002824"/>
    </source>
</evidence>
<dbReference type="InterPro" id="IPR016454">
    <property type="entry name" value="Cysteine_dSase"/>
</dbReference>
<dbReference type="EMBL" id="CP036433">
    <property type="protein sequence ID" value="QDU96163.1"/>
    <property type="molecule type" value="Genomic_DNA"/>
</dbReference>
<dbReference type="GO" id="GO:0030170">
    <property type="term" value="F:pyridoxal phosphate binding"/>
    <property type="evidence" value="ECO:0007669"/>
    <property type="project" value="InterPro"/>
</dbReference>
<dbReference type="SUPFAM" id="SSF53383">
    <property type="entry name" value="PLP-dependent transferases"/>
    <property type="match status" value="1"/>
</dbReference>
<evidence type="ECO:0000256" key="1">
    <source>
        <dbReference type="ARBA" id="ARBA00001933"/>
    </source>
</evidence>
<dbReference type="PANTHER" id="PTHR43586:SF8">
    <property type="entry name" value="CYSTEINE DESULFURASE 1, CHLOROPLASTIC"/>
    <property type="match status" value="1"/>
</dbReference>
<dbReference type="Gene3D" id="3.40.640.10">
    <property type="entry name" value="Type I PLP-dependent aspartate aminotransferase-like (Major domain)"/>
    <property type="match status" value="1"/>
</dbReference>
<comment type="function">
    <text evidence="2">Catalyzes the removal of elemental sulfur and selenium atoms from L-cysteine, L-cystine, L-selenocysteine, and L-selenocystine to produce L-alanine.</text>
</comment>
<organism evidence="10 11">
    <name type="scientific">Lignipirellula cremea</name>
    <dbReference type="NCBI Taxonomy" id="2528010"/>
    <lineage>
        <taxon>Bacteria</taxon>
        <taxon>Pseudomonadati</taxon>
        <taxon>Planctomycetota</taxon>
        <taxon>Planctomycetia</taxon>
        <taxon>Pirellulales</taxon>
        <taxon>Pirellulaceae</taxon>
        <taxon>Lignipirellula</taxon>
    </lineage>
</organism>
<dbReference type="PANTHER" id="PTHR43586">
    <property type="entry name" value="CYSTEINE DESULFURASE"/>
    <property type="match status" value="1"/>
</dbReference>
<dbReference type="KEGG" id="lcre:Pla8534_39820"/>
<evidence type="ECO:0000256" key="7">
    <source>
        <dbReference type="ARBA" id="ARBA00022898"/>
    </source>
</evidence>
<dbReference type="AlphaFoldDB" id="A0A518DWG0"/>
<dbReference type="PIRSF" id="PIRSF005572">
    <property type="entry name" value="NifS"/>
    <property type="match status" value="1"/>
</dbReference>
<dbReference type="GO" id="GO:0031071">
    <property type="term" value="F:cysteine desulfurase activity"/>
    <property type="evidence" value="ECO:0007669"/>
    <property type="project" value="UniProtKB-EC"/>
</dbReference>
<evidence type="ECO:0000313" key="10">
    <source>
        <dbReference type="EMBL" id="QDU96163.1"/>
    </source>
</evidence>
<dbReference type="InterPro" id="IPR015421">
    <property type="entry name" value="PyrdxlP-dep_Trfase_major"/>
</dbReference>
<evidence type="ECO:0000256" key="4">
    <source>
        <dbReference type="ARBA" id="ARBA00012239"/>
    </source>
</evidence>
<sequence>MSVAPPAAAPPFDVAALRNDFPILQTCIHGDKPLVYLDNAATTQRPRQVIDTTVDMYERQYANVHRGVHWLSDQSTDLYEGARERVRAFINAEKSCEVIFTTGTTAAINTVARSWGDANVTSGDEILLTQMEHHSNIVPWQQLAERTGCRVRFLPITDDGRLDLAELPGMLNERTRMVALCAASNVLGTINPLEEIIAQAHSAGALVLVDAAQSAPHQTTDVQQLGADFLAFSGHKMLGPSGVGVLYGREALLDAMPPFLGGGSMIKEVSYDGFEPIGLPAKFEAGTPPIVPAIGLTAAIDYLAAIGLENIHHYEQQLASYAQQLIQDLPGLRLLGPEPSAKAGIVSFVMDSPHAHDVAQLLDREGIAIRAGHHCTMPLHSLLGIVASNRASFYFYNTREEVEKFAETLVGIREFFAPKHRKRKPRNPDA</sequence>
<dbReference type="GO" id="GO:0006534">
    <property type="term" value="P:cysteine metabolic process"/>
    <property type="evidence" value="ECO:0007669"/>
    <property type="project" value="InterPro"/>
</dbReference>
<keyword evidence="11" id="KW-1185">Reference proteome</keyword>
<accession>A0A518DWG0</accession>
<dbReference type="InterPro" id="IPR015422">
    <property type="entry name" value="PyrdxlP-dep_Trfase_small"/>
</dbReference>
<proteinExistence type="inferred from homology"/>
<dbReference type="InterPro" id="IPR000192">
    <property type="entry name" value="Aminotrans_V_dom"/>
</dbReference>
<dbReference type="Gene3D" id="3.90.1150.10">
    <property type="entry name" value="Aspartate Aminotransferase, domain 1"/>
    <property type="match status" value="1"/>
</dbReference>
<dbReference type="Proteomes" id="UP000317648">
    <property type="component" value="Chromosome"/>
</dbReference>
<evidence type="ECO:0000313" key="11">
    <source>
        <dbReference type="Proteomes" id="UP000317648"/>
    </source>
</evidence>
<dbReference type="CDD" id="cd06453">
    <property type="entry name" value="SufS_like"/>
    <property type="match status" value="1"/>
</dbReference>
<comment type="similarity">
    <text evidence="3">Belongs to the class-V pyridoxal-phosphate-dependent aminotransferase family. Csd subfamily.</text>
</comment>
<dbReference type="InterPro" id="IPR015424">
    <property type="entry name" value="PyrdxlP-dep_Trfase"/>
</dbReference>
<dbReference type="RefSeq" id="WP_145054825.1">
    <property type="nucleotide sequence ID" value="NZ_CP036433.1"/>
</dbReference>
<dbReference type="OrthoDB" id="9804366at2"/>
<dbReference type="Pfam" id="PF00266">
    <property type="entry name" value="Aminotran_5"/>
    <property type="match status" value="1"/>
</dbReference>
<feature type="domain" description="Aminotransferase class V" evidence="9">
    <location>
        <begin position="35"/>
        <end position="405"/>
    </location>
</feature>
<protein>
    <recommendedName>
        <fullName evidence="5">Probable cysteine desulfurase</fullName>
        <ecNumber evidence="4">2.8.1.7</ecNumber>
    </recommendedName>
</protein>
<reference evidence="10 11" key="1">
    <citation type="submission" date="2019-02" db="EMBL/GenBank/DDBJ databases">
        <title>Deep-cultivation of Planctomycetes and their phenomic and genomic characterization uncovers novel biology.</title>
        <authorList>
            <person name="Wiegand S."/>
            <person name="Jogler M."/>
            <person name="Boedeker C."/>
            <person name="Pinto D."/>
            <person name="Vollmers J."/>
            <person name="Rivas-Marin E."/>
            <person name="Kohn T."/>
            <person name="Peeters S.H."/>
            <person name="Heuer A."/>
            <person name="Rast P."/>
            <person name="Oberbeckmann S."/>
            <person name="Bunk B."/>
            <person name="Jeske O."/>
            <person name="Meyerdierks A."/>
            <person name="Storesund J.E."/>
            <person name="Kallscheuer N."/>
            <person name="Luecker S."/>
            <person name="Lage O.M."/>
            <person name="Pohl T."/>
            <person name="Merkel B.J."/>
            <person name="Hornburger P."/>
            <person name="Mueller R.-W."/>
            <person name="Bruemmer F."/>
            <person name="Labrenz M."/>
            <person name="Spormann A.M."/>
            <person name="Op den Camp H."/>
            <person name="Overmann J."/>
            <person name="Amann R."/>
            <person name="Jetten M.S.M."/>
            <person name="Mascher T."/>
            <person name="Medema M.H."/>
            <person name="Devos D.P."/>
            <person name="Kaster A.-K."/>
            <person name="Ovreas L."/>
            <person name="Rohde M."/>
            <person name="Galperin M.Y."/>
            <person name="Jogler C."/>
        </authorList>
    </citation>
    <scope>NUCLEOTIDE SEQUENCE [LARGE SCALE GENOMIC DNA]</scope>
    <source>
        <strain evidence="10 11">Pla85_3_4</strain>
    </source>
</reference>
<evidence type="ECO:0000259" key="9">
    <source>
        <dbReference type="Pfam" id="PF00266"/>
    </source>
</evidence>
<keyword evidence="7" id="KW-0663">Pyridoxal phosphate</keyword>
<keyword evidence="6 10" id="KW-0808">Transferase</keyword>
<evidence type="ECO:0000256" key="6">
    <source>
        <dbReference type="ARBA" id="ARBA00022679"/>
    </source>
</evidence>
<dbReference type="InterPro" id="IPR010970">
    <property type="entry name" value="Cys_dSase_SufS"/>
</dbReference>
<name>A0A518DWG0_9BACT</name>
<evidence type="ECO:0000256" key="5">
    <source>
        <dbReference type="ARBA" id="ARBA00021850"/>
    </source>
</evidence>
<comment type="cofactor">
    <cofactor evidence="1">
        <name>pyridoxal 5'-phosphate</name>
        <dbReference type="ChEBI" id="CHEBI:597326"/>
    </cofactor>
</comment>
<gene>
    <name evidence="10" type="primary">csd_3</name>
    <name evidence="10" type="ORF">Pla8534_39820</name>
</gene>
<evidence type="ECO:0000256" key="3">
    <source>
        <dbReference type="ARBA" id="ARBA00010447"/>
    </source>
</evidence>